<dbReference type="SMART" id="SM00342">
    <property type="entry name" value="HTH_ARAC"/>
    <property type="match status" value="1"/>
</dbReference>
<dbReference type="SUPFAM" id="SSF46689">
    <property type="entry name" value="Homeodomain-like"/>
    <property type="match status" value="2"/>
</dbReference>
<dbReference type="InterPro" id="IPR009057">
    <property type="entry name" value="Homeodomain-like_sf"/>
</dbReference>
<reference evidence="5" key="1">
    <citation type="journal article" date="2020" name="mSystems">
        <title>Genome- and Community-Level Interaction Insights into Carbon Utilization and Element Cycling Functions of Hydrothermarchaeota in Hydrothermal Sediment.</title>
        <authorList>
            <person name="Zhou Z."/>
            <person name="Liu Y."/>
            <person name="Xu W."/>
            <person name="Pan J."/>
            <person name="Luo Z.H."/>
            <person name="Li M."/>
        </authorList>
    </citation>
    <scope>NUCLEOTIDE SEQUENCE [LARGE SCALE GENOMIC DNA]</scope>
    <source>
        <strain evidence="5">SpSt-143</strain>
    </source>
</reference>
<dbReference type="Pfam" id="PF12833">
    <property type="entry name" value="HTH_18"/>
    <property type="match status" value="1"/>
</dbReference>
<proteinExistence type="predicted"/>
<gene>
    <name evidence="5" type="ORF">ENO59_10990</name>
</gene>
<evidence type="ECO:0000256" key="1">
    <source>
        <dbReference type="ARBA" id="ARBA00023015"/>
    </source>
</evidence>
<evidence type="ECO:0000256" key="3">
    <source>
        <dbReference type="ARBA" id="ARBA00023163"/>
    </source>
</evidence>
<keyword evidence="2" id="KW-0238">DNA-binding</keyword>
<dbReference type="EMBL" id="DSGB01000006">
    <property type="protein sequence ID" value="HER97015.1"/>
    <property type="molecule type" value="Genomic_DNA"/>
</dbReference>
<dbReference type="Pfam" id="PF06719">
    <property type="entry name" value="AraC_N"/>
    <property type="match status" value="1"/>
</dbReference>
<dbReference type="GO" id="GO:0003700">
    <property type="term" value="F:DNA-binding transcription factor activity"/>
    <property type="evidence" value="ECO:0007669"/>
    <property type="project" value="InterPro"/>
</dbReference>
<evidence type="ECO:0000256" key="2">
    <source>
        <dbReference type="ARBA" id="ARBA00023125"/>
    </source>
</evidence>
<dbReference type="PANTHER" id="PTHR43436">
    <property type="entry name" value="ARAC-FAMILY TRANSCRIPTIONAL REGULATOR"/>
    <property type="match status" value="1"/>
</dbReference>
<evidence type="ECO:0000259" key="4">
    <source>
        <dbReference type="PROSITE" id="PS01124"/>
    </source>
</evidence>
<dbReference type="AlphaFoldDB" id="A0A7V2B2G6"/>
<name>A0A7V2B2G6_RHOMR</name>
<dbReference type="InterPro" id="IPR009594">
    <property type="entry name" value="Tscrpt_reg_HTH_AraC_N"/>
</dbReference>
<dbReference type="Gene3D" id="1.10.10.60">
    <property type="entry name" value="Homeodomain-like"/>
    <property type="match status" value="2"/>
</dbReference>
<dbReference type="GO" id="GO:0043565">
    <property type="term" value="F:sequence-specific DNA binding"/>
    <property type="evidence" value="ECO:0007669"/>
    <property type="project" value="InterPro"/>
</dbReference>
<dbReference type="PANTHER" id="PTHR43436:SF1">
    <property type="entry name" value="TRANSCRIPTIONAL REGULATORY PROTEIN"/>
    <property type="match status" value="1"/>
</dbReference>
<feature type="domain" description="HTH araC/xylS-type" evidence="4">
    <location>
        <begin position="199"/>
        <end position="297"/>
    </location>
</feature>
<comment type="caution">
    <text evidence="5">The sequence shown here is derived from an EMBL/GenBank/DDBJ whole genome shotgun (WGS) entry which is preliminary data.</text>
</comment>
<sequence length="309" mass="34791">MHNREALQAQAYREELVERICQMVPQDGGCEPLNGLSFFRISTPTELYHSLFEPAFCVIAQGSKEVLVGSRRYRYDPYHYLIATLELPVASHVVEASAERPYLSLRLALDPRLVSAVMIESGYIPSPDGAEASAFEVNPLGLPLLEAVVRLARLAAVPNEAPVLMPLITREIIFRLLQDGQGARLRHLVMLSGQHHRITQAIQQIRATFDRSLHIERLAQTLGMSVSAFYAHFKAVTGMSPLQFQKRLRLQEARRLLLIEGLDVATTAYRVGYNDAAHFSRDYKRLFGIPPMQDSKRQAFRLHTTSPST</sequence>
<organism evidence="5">
    <name type="scientific">Rhodothermus marinus</name>
    <name type="common">Rhodothermus obamensis</name>
    <dbReference type="NCBI Taxonomy" id="29549"/>
    <lineage>
        <taxon>Bacteria</taxon>
        <taxon>Pseudomonadati</taxon>
        <taxon>Rhodothermota</taxon>
        <taxon>Rhodothermia</taxon>
        <taxon>Rhodothermales</taxon>
        <taxon>Rhodothermaceae</taxon>
        <taxon>Rhodothermus</taxon>
    </lineage>
</organism>
<keyword evidence="1" id="KW-0805">Transcription regulation</keyword>
<dbReference type="PROSITE" id="PS01124">
    <property type="entry name" value="HTH_ARAC_FAMILY_2"/>
    <property type="match status" value="1"/>
</dbReference>
<dbReference type="InterPro" id="IPR018062">
    <property type="entry name" value="HTH_AraC-typ_CS"/>
</dbReference>
<keyword evidence="3" id="KW-0804">Transcription</keyword>
<dbReference type="PROSITE" id="PS00041">
    <property type="entry name" value="HTH_ARAC_FAMILY_1"/>
    <property type="match status" value="1"/>
</dbReference>
<protein>
    <submittedName>
        <fullName evidence="5">AraC family transcriptional regulator</fullName>
    </submittedName>
</protein>
<accession>A0A7V2B2G6</accession>
<evidence type="ECO:0000313" key="5">
    <source>
        <dbReference type="EMBL" id="HER97015.1"/>
    </source>
</evidence>
<dbReference type="InterPro" id="IPR018060">
    <property type="entry name" value="HTH_AraC"/>
</dbReference>